<name>F0VFH8_NEOCL</name>
<evidence type="ECO:0000256" key="6">
    <source>
        <dbReference type="ARBA" id="ARBA00022801"/>
    </source>
</evidence>
<reference evidence="15" key="1">
    <citation type="journal article" date="2012" name="PLoS Pathog.">
        <title>Comparative genomics of the apicomplexan parasites Toxoplasma gondii and Neospora caninum: Coccidia differing in host range and transmission strategy.</title>
        <authorList>
            <person name="Reid A.J."/>
            <person name="Vermont S.J."/>
            <person name="Cotton J.A."/>
            <person name="Harris D."/>
            <person name="Hill-Cawthorne G.A."/>
            <person name="Konen-Waisman S."/>
            <person name="Latham S.M."/>
            <person name="Mourier T."/>
            <person name="Norton R."/>
            <person name="Quail M.A."/>
            <person name="Sanders M."/>
            <person name="Shanmugam D."/>
            <person name="Sohal A."/>
            <person name="Wasmuth J.D."/>
            <person name="Brunk B."/>
            <person name="Grigg M.E."/>
            <person name="Howard J.C."/>
            <person name="Parkinson J."/>
            <person name="Roos D.S."/>
            <person name="Trees A.J."/>
            <person name="Berriman M."/>
            <person name="Pain A."/>
            <person name="Wastling J.M."/>
        </authorList>
    </citation>
    <scope>NUCLEOTIDE SEQUENCE [LARGE SCALE GENOMIC DNA]</scope>
    <source>
        <strain evidence="15">Liverpool</strain>
    </source>
</reference>
<dbReference type="GO" id="GO:0009117">
    <property type="term" value="P:nucleotide metabolic process"/>
    <property type="evidence" value="ECO:0007669"/>
    <property type="project" value="UniProtKB-KW"/>
</dbReference>
<evidence type="ECO:0000256" key="10">
    <source>
        <dbReference type="ARBA" id="ARBA00093218"/>
    </source>
</evidence>
<evidence type="ECO:0000256" key="3">
    <source>
        <dbReference type="ARBA" id="ARBA00022490"/>
    </source>
</evidence>
<evidence type="ECO:0000256" key="1">
    <source>
        <dbReference type="ARBA" id="ARBA00004496"/>
    </source>
</evidence>
<feature type="binding site" evidence="13">
    <location>
        <position position="54"/>
    </location>
    <ligand>
        <name>Mg(2+)</name>
        <dbReference type="ChEBI" id="CHEBI:18420"/>
    </ligand>
</feature>
<keyword evidence="5 13" id="KW-0547">Nucleotide-binding</keyword>
<dbReference type="AlphaFoldDB" id="F0VFH8"/>
<comment type="subcellular location">
    <subcellularLocation>
        <location evidence="1 13">Cytoplasm</location>
    </subcellularLocation>
</comment>
<dbReference type="HAMAP" id="MF_03148">
    <property type="entry name" value="HAM1_NTPase"/>
    <property type="match status" value="1"/>
</dbReference>
<keyword evidence="3 13" id="KW-0963">Cytoplasm</keyword>
<dbReference type="GO" id="GO:0035870">
    <property type="term" value="F:dITP diphosphatase activity"/>
    <property type="evidence" value="ECO:0007669"/>
    <property type="project" value="UniProtKB-UniRule"/>
</dbReference>
<evidence type="ECO:0000256" key="5">
    <source>
        <dbReference type="ARBA" id="ARBA00022741"/>
    </source>
</evidence>
<evidence type="ECO:0000256" key="7">
    <source>
        <dbReference type="ARBA" id="ARBA00022842"/>
    </source>
</evidence>
<evidence type="ECO:0000256" key="4">
    <source>
        <dbReference type="ARBA" id="ARBA00022723"/>
    </source>
</evidence>
<sequence length="237" mass="25957">MAENGDVGHGATAPDDSRPLIFFCTGNSNKLAEVQQILGDRSVRLVAANVDLPELQGASPAEIAEAKCRSAVRQLQLSDAELPQNALVMVEDTCLCFNALKGLPGPYVKWFLHKLGPEGLPSLLAAYEDKSGYALCTLCVAEVGRVKHEGDEPHFHTLEGRTDGIIVTEPRGKRDFGWDPIFQPDGFKLTYAEMDKAVKNSISHRYKAMEALKEADRHRFSVQMLAYKVGPFVGTKA</sequence>
<dbReference type="PANTHER" id="PTHR11067:SF9">
    <property type="entry name" value="INOSINE TRIPHOSPHATE PYROPHOSPHATASE"/>
    <property type="match status" value="1"/>
</dbReference>
<dbReference type="GO" id="GO:0036222">
    <property type="term" value="F:XTP diphosphatase activity"/>
    <property type="evidence" value="ECO:0007669"/>
    <property type="project" value="UniProtKB-UniRule"/>
</dbReference>
<proteinExistence type="inferred from homology"/>
<dbReference type="GO" id="GO:0000166">
    <property type="term" value="F:nucleotide binding"/>
    <property type="evidence" value="ECO:0007669"/>
    <property type="project" value="UniProtKB-KW"/>
</dbReference>
<keyword evidence="13" id="KW-0464">Manganese</keyword>
<feature type="binding site" evidence="13">
    <location>
        <begin position="176"/>
        <end position="179"/>
    </location>
    <ligand>
        <name>ITP</name>
        <dbReference type="ChEBI" id="CHEBI:61402"/>
    </ligand>
</feature>
<gene>
    <name evidence="14" type="ORF">NCLIV_022610</name>
</gene>
<feature type="binding site" evidence="13">
    <location>
        <position position="92"/>
    </location>
    <ligand>
        <name>Mg(2+)</name>
        <dbReference type="ChEBI" id="CHEBI:18420"/>
    </ligand>
</feature>
<dbReference type="FunCoup" id="F0VFH8">
    <property type="interactions" value="306"/>
</dbReference>
<feature type="binding site" evidence="13">
    <location>
        <begin position="25"/>
        <end position="30"/>
    </location>
    <ligand>
        <name>ITP</name>
        <dbReference type="ChEBI" id="CHEBI:61402"/>
    </ligand>
</feature>
<comment type="function">
    <text evidence="13">Pyrophosphatase that hydrolyzes non-canonical purine nucleotides such as inosine triphosphate (ITP), deoxyinosine triphosphate (dITP) or xanthosine 5'-triphosphate (XTP) to their respective monophosphate derivatives. The enzyme does not distinguish between the deoxy- and ribose forms. Probably excludes non-canonical purines from RNA and DNA precursor pools, thus preventing their incorporation into RNA and DNA and avoiding chromosomal lesions.</text>
</comment>
<keyword evidence="15" id="KW-1185">Reference proteome</keyword>
<comment type="catalytic activity">
    <reaction evidence="12">
        <text>N(6)-hydroxy-dATP + H2O = N(6)-hydroxy-dAMP + diphosphate + H(+)</text>
        <dbReference type="Rhea" id="RHEA:83971"/>
        <dbReference type="ChEBI" id="CHEBI:15377"/>
        <dbReference type="ChEBI" id="CHEBI:15378"/>
        <dbReference type="ChEBI" id="CHEBI:33019"/>
        <dbReference type="ChEBI" id="CHEBI:233529"/>
        <dbReference type="ChEBI" id="CHEBI:233530"/>
    </reaction>
    <physiologicalReaction direction="left-to-right" evidence="12">
        <dbReference type="Rhea" id="RHEA:83972"/>
    </physiologicalReaction>
</comment>
<evidence type="ECO:0000256" key="8">
    <source>
        <dbReference type="ARBA" id="ARBA00023080"/>
    </source>
</evidence>
<comment type="catalytic activity">
    <reaction evidence="10">
        <text>ITP + H2O = IMP + diphosphate + H(+)</text>
        <dbReference type="Rhea" id="RHEA:29399"/>
        <dbReference type="ChEBI" id="CHEBI:15377"/>
        <dbReference type="ChEBI" id="CHEBI:15378"/>
        <dbReference type="ChEBI" id="CHEBI:33019"/>
        <dbReference type="ChEBI" id="CHEBI:58053"/>
        <dbReference type="ChEBI" id="CHEBI:61402"/>
        <dbReference type="EC" id="3.6.1.66"/>
    </reaction>
    <physiologicalReaction direction="left-to-right" evidence="10">
        <dbReference type="Rhea" id="RHEA:29400"/>
    </physiologicalReaction>
</comment>
<feature type="binding site" evidence="13">
    <location>
        <begin position="92"/>
        <end position="93"/>
    </location>
    <ligand>
        <name>ITP</name>
        <dbReference type="ChEBI" id="CHEBI:61402"/>
    </ligand>
</feature>
<dbReference type="PANTHER" id="PTHR11067">
    <property type="entry name" value="INOSINE TRIPHOSPHATE PYROPHOSPHATASE/HAM1 PROTEIN"/>
    <property type="match status" value="1"/>
</dbReference>
<comment type="cofactor">
    <cofactor evidence="13">
        <name>Mg(2+)</name>
        <dbReference type="ChEBI" id="CHEBI:18420"/>
    </cofactor>
    <cofactor evidence="13">
        <name>Mn(2+)</name>
        <dbReference type="ChEBI" id="CHEBI:29035"/>
    </cofactor>
    <text evidence="13">Binds 1 divalent metal cation per subunit; can use either Mg(2+) or Mn(2+).</text>
</comment>
<comment type="catalytic activity">
    <reaction evidence="13">
        <text>XTP + H2O = XMP + diphosphate + H(+)</text>
        <dbReference type="Rhea" id="RHEA:28610"/>
        <dbReference type="ChEBI" id="CHEBI:15377"/>
        <dbReference type="ChEBI" id="CHEBI:15378"/>
        <dbReference type="ChEBI" id="CHEBI:33019"/>
        <dbReference type="ChEBI" id="CHEBI:57464"/>
        <dbReference type="ChEBI" id="CHEBI:61314"/>
        <dbReference type="EC" id="3.6.1.66"/>
    </reaction>
</comment>
<dbReference type="Gene3D" id="3.90.950.10">
    <property type="match status" value="1"/>
</dbReference>
<protein>
    <recommendedName>
        <fullName evidence="13">Inosine triphosphate pyrophosphatase</fullName>
        <shortName evidence="13">ITPase</shortName>
        <shortName evidence="13">Inosine triphosphatase</shortName>
        <ecNumber evidence="13">3.6.1.66</ecNumber>
    </recommendedName>
    <alternativeName>
        <fullName evidence="13">Non-canonical purine NTP pyrophosphatase</fullName>
    </alternativeName>
    <alternativeName>
        <fullName evidence="13">Non-standard purine NTP pyrophosphatase</fullName>
    </alternativeName>
    <alternativeName>
        <fullName evidence="13">Nucleoside-triphosphate diphosphatase</fullName>
    </alternativeName>
    <alternativeName>
        <fullName evidence="13">Nucleoside-triphosphate pyrophosphatase</fullName>
        <shortName evidence="13">NTPase</shortName>
    </alternativeName>
    <alternativeName>
        <fullName evidence="13">XTP/dITP diphosphatase</fullName>
    </alternativeName>
</protein>
<dbReference type="SUPFAM" id="SSF52972">
    <property type="entry name" value="ITPase-like"/>
    <property type="match status" value="1"/>
</dbReference>
<evidence type="ECO:0000256" key="2">
    <source>
        <dbReference type="ARBA" id="ARBA00008023"/>
    </source>
</evidence>
<dbReference type="InterPro" id="IPR002637">
    <property type="entry name" value="RdgB/HAM1"/>
</dbReference>
<evidence type="ECO:0000313" key="15">
    <source>
        <dbReference type="Proteomes" id="UP000007494"/>
    </source>
</evidence>
<comment type="function">
    <text evidence="9">Pyrophosphatase that hydrolyzes the non-canonical purine nucleotides inosine triphosphate (ITP), deoxyinosine triphosphate (dITP) as well as 2'-deoxy-N-6-hydroxylaminopurine triphosphate (dHAPTP) and xanthosine 5'-triphosphate (XTP) to their respective monophosphate derivatives. The enzyme does not distinguish between the deoxy- and ribose forms. Probably excludes non-canonical purines from RNA and DNA precursor pools, thus preventing their incorporation into RNA and DNA and avoiding chromosomal lesions.</text>
</comment>
<comment type="similarity">
    <text evidence="2 13">Belongs to the HAM1 NTPase family.</text>
</comment>
<dbReference type="VEuPathDB" id="ToxoDB:NCLIV_022610"/>
<evidence type="ECO:0000313" key="14">
    <source>
        <dbReference type="EMBL" id="CBZ52472.1"/>
    </source>
</evidence>
<dbReference type="OrthoDB" id="6288734at2759"/>
<organism evidence="14 15">
    <name type="scientific">Neospora caninum (strain Liverpool)</name>
    <dbReference type="NCBI Taxonomy" id="572307"/>
    <lineage>
        <taxon>Eukaryota</taxon>
        <taxon>Sar</taxon>
        <taxon>Alveolata</taxon>
        <taxon>Apicomplexa</taxon>
        <taxon>Conoidasida</taxon>
        <taxon>Coccidia</taxon>
        <taxon>Eucoccidiorida</taxon>
        <taxon>Eimeriorina</taxon>
        <taxon>Sarcocystidae</taxon>
        <taxon>Neospora</taxon>
    </lineage>
</organism>
<feature type="binding site" evidence="13">
    <location>
        <begin position="204"/>
        <end position="205"/>
    </location>
    <ligand>
        <name>ITP</name>
        <dbReference type="ChEBI" id="CHEBI:61402"/>
    </ligand>
</feature>
<keyword evidence="7 13" id="KW-0460">Magnesium</keyword>
<dbReference type="eggNOG" id="KOG3222">
    <property type="taxonomic scope" value="Eukaryota"/>
</dbReference>
<dbReference type="EC" id="3.6.1.66" evidence="13"/>
<keyword evidence="6 13" id="KW-0378">Hydrolase</keyword>
<dbReference type="RefSeq" id="XP_003882504.1">
    <property type="nucleotide sequence ID" value="XM_003882455.1"/>
</dbReference>
<dbReference type="InParanoid" id="F0VFH8"/>
<dbReference type="Pfam" id="PF01725">
    <property type="entry name" value="Ham1p_like"/>
    <property type="match status" value="1"/>
</dbReference>
<dbReference type="InterPro" id="IPR027502">
    <property type="entry name" value="ITPase"/>
</dbReference>
<dbReference type="GO" id="GO:0036220">
    <property type="term" value="F:ITP diphosphatase activity"/>
    <property type="evidence" value="ECO:0007669"/>
    <property type="project" value="UniProtKB-UniRule"/>
</dbReference>
<dbReference type="InterPro" id="IPR029001">
    <property type="entry name" value="ITPase-like_fam"/>
</dbReference>
<comment type="catalytic activity">
    <reaction evidence="11">
        <text>dITP + H2O = dIMP + diphosphate + H(+)</text>
        <dbReference type="Rhea" id="RHEA:28342"/>
        <dbReference type="ChEBI" id="CHEBI:15377"/>
        <dbReference type="ChEBI" id="CHEBI:15378"/>
        <dbReference type="ChEBI" id="CHEBI:33019"/>
        <dbReference type="ChEBI" id="CHEBI:61194"/>
        <dbReference type="ChEBI" id="CHEBI:61382"/>
        <dbReference type="EC" id="3.6.1.66"/>
    </reaction>
    <physiologicalReaction direction="left-to-right" evidence="11">
        <dbReference type="Rhea" id="RHEA:28343"/>
    </physiologicalReaction>
</comment>
<dbReference type="GO" id="GO:0046872">
    <property type="term" value="F:metal ion binding"/>
    <property type="evidence" value="ECO:0007669"/>
    <property type="project" value="UniProtKB-KW"/>
</dbReference>
<dbReference type="GO" id="GO:0005737">
    <property type="term" value="C:cytoplasm"/>
    <property type="evidence" value="ECO:0007669"/>
    <property type="project" value="UniProtKB-SubCell"/>
</dbReference>
<evidence type="ECO:0000256" key="11">
    <source>
        <dbReference type="ARBA" id="ARBA00093255"/>
    </source>
</evidence>
<keyword evidence="8 13" id="KW-0546">Nucleotide metabolism</keyword>
<dbReference type="OMA" id="YDPIFQP"/>
<comment type="subunit">
    <text evidence="13">Homodimer.</text>
</comment>
<evidence type="ECO:0000256" key="12">
    <source>
        <dbReference type="ARBA" id="ARBA00093271"/>
    </source>
</evidence>
<dbReference type="EMBL" id="FR823388">
    <property type="protein sequence ID" value="CBZ52472.1"/>
    <property type="molecule type" value="Genomic_DNA"/>
</dbReference>
<dbReference type="GeneID" id="13444552"/>
<feature type="binding site" evidence="13">
    <location>
        <position position="67"/>
    </location>
    <ligand>
        <name>ITP</name>
        <dbReference type="ChEBI" id="CHEBI:61402"/>
    </ligand>
</feature>
<dbReference type="FunFam" id="3.90.950.10:FF:000003">
    <property type="entry name" value="Inosine triphosphate pyrophosphatase"/>
    <property type="match status" value="1"/>
</dbReference>
<feature type="binding site" evidence="13">
    <location>
        <position position="199"/>
    </location>
    <ligand>
        <name>ITP</name>
        <dbReference type="ChEBI" id="CHEBI:61402"/>
    </ligand>
</feature>
<dbReference type="Proteomes" id="UP000007494">
    <property type="component" value="Chromosome VIIa"/>
</dbReference>
<evidence type="ECO:0000256" key="9">
    <source>
        <dbReference type="ARBA" id="ARBA00054940"/>
    </source>
</evidence>
<dbReference type="CDD" id="cd00515">
    <property type="entry name" value="HAM1"/>
    <property type="match status" value="1"/>
</dbReference>
<keyword evidence="4 13" id="KW-0479">Metal-binding</keyword>
<accession>F0VFH8</accession>
<evidence type="ECO:0000256" key="13">
    <source>
        <dbReference type="HAMAP-Rule" id="MF_03148"/>
    </source>
</evidence>
<dbReference type="GO" id="GO:0009204">
    <property type="term" value="P:deoxyribonucleoside triphosphate catabolic process"/>
    <property type="evidence" value="ECO:0007669"/>
    <property type="project" value="UniProtKB-UniRule"/>
</dbReference>